<evidence type="ECO:0000256" key="3">
    <source>
        <dbReference type="ARBA" id="ARBA00022598"/>
    </source>
</evidence>
<dbReference type="InterPro" id="IPR025110">
    <property type="entry name" value="AMP-bd_C"/>
</dbReference>
<dbReference type="PANTHER" id="PTHR43767:SF8">
    <property type="entry name" value="LONG-CHAIN-FATTY-ACID--COA LIGASE"/>
    <property type="match status" value="1"/>
</dbReference>
<feature type="domain" description="AMP-binding enzyme C-terminal" evidence="9">
    <location>
        <begin position="475"/>
        <end position="550"/>
    </location>
</feature>
<evidence type="ECO:0000256" key="7">
    <source>
        <dbReference type="ARBA" id="ARBA00042773"/>
    </source>
</evidence>
<dbReference type="Proteomes" id="UP000253529">
    <property type="component" value="Unassembled WGS sequence"/>
</dbReference>
<dbReference type="Pfam" id="PF00501">
    <property type="entry name" value="AMP-binding"/>
    <property type="match status" value="1"/>
</dbReference>
<keyword evidence="4" id="KW-0472">Membrane</keyword>
<reference evidence="10 11" key="1">
    <citation type="submission" date="2018-06" db="EMBL/GenBank/DDBJ databases">
        <title>Genomic Encyclopedia of Type Strains, Phase IV (KMG-IV): sequencing the most valuable type-strain genomes for metagenomic binning, comparative biology and taxonomic classification.</title>
        <authorList>
            <person name="Goeker M."/>
        </authorList>
    </citation>
    <scope>NUCLEOTIDE SEQUENCE [LARGE SCALE GENOMIC DNA]</scope>
    <source>
        <strain evidence="10 11">DSM 24875</strain>
    </source>
</reference>
<proteinExistence type="predicted"/>
<comment type="pathway">
    <text evidence="2">Lipid metabolism; fatty acid beta-oxidation.</text>
</comment>
<dbReference type="EMBL" id="QNRK01000014">
    <property type="protein sequence ID" value="RBP12298.1"/>
    <property type="molecule type" value="Genomic_DNA"/>
</dbReference>
<dbReference type="SUPFAM" id="SSF56801">
    <property type="entry name" value="Acetyl-CoA synthetase-like"/>
    <property type="match status" value="1"/>
</dbReference>
<dbReference type="Gene3D" id="3.30.300.30">
    <property type="match status" value="1"/>
</dbReference>
<dbReference type="PANTHER" id="PTHR43767">
    <property type="entry name" value="LONG-CHAIN-FATTY-ACID--COA LIGASE"/>
    <property type="match status" value="1"/>
</dbReference>
<keyword evidence="11" id="KW-1185">Reference proteome</keyword>
<dbReference type="AlphaFoldDB" id="A0A366FCE1"/>
<gene>
    <name evidence="10" type="ORF">DFR50_114128</name>
</gene>
<dbReference type="CDD" id="cd05936">
    <property type="entry name" value="FC-FACS_FadD_like"/>
    <property type="match status" value="1"/>
</dbReference>
<evidence type="ECO:0000256" key="1">
    <source>
        <dbReference type="ARBA" id="ARBA00004170"/>
    </source>
</evidence>
<evidence type="ECO:0000256" key="6">
    <source>
        <dbReference type="ARBA" id="ARBA00039545"/>
    </source>
</evidence>
<dbReference type="Pfam" id="PF13193">
    <property type="entry name" value="AMP-binding_C"/>
    <property type="match status" value="1"/>
</dbReference>
<dbReference type="PROSITE" id="PS00455">
    <property type="entry name" value="AMP_BINDING"/>
    <property type="match status" value="1"/>
</dbReference>
<protein>
    <recommendedName>
        <fullName evidence="6">Long-chain-fatty-acid--CoA ligase</fullName>
        <ecNumber evidence="5">6.2.1.3</ecNumber>
    </recommendedName>
    <alternativeName>
        <fullName evidence="7">Long-chain acyl-CoA synthetase</fullName>
    </alternativeName>
</protein>
<evidence type="ECO:0000256" key="2">
    <source>
        <dbReference type="ARBA" id="ARBA00005005"/>
    </source>
</evidence>
<comment type="caution">
    <text evidence="10">The sequence shown here is derived from an EMBL/GenBank/DDBJ whole genome shotgun (WGS) entry which is preliminary data.</text>
</comment>
<evidence type="ECO:0000256" key="5">
    <source>
        <dbReference type="ARBA" id="ARBA00026121"/>
    </source>
</evidence>
<evidence type="ECO:0000259" key="8">
    <source>
        <dbReference type="Pfam" id="PF00501"/>
    </source>
</evidence>
<sequence>MNAPPWVKSYPPGVRFDAPLEVSSVQEVLEAAAVRNGDRPALQFMDRRITYAELNQLADRAAAGFQKLGVGPGVHVGMLLPNTPHYVIAFFGVLKAGGTVVNYSPLDAVPALQFKVGDSETDILVTVDLAATYPQAETLLGTTRLKTLVIGDFAEFAAAPGAVRGVMSAQGMLAEVRPDARHVAFRDLLDTDGGYQKHAIADLADAVAVLAYTGGTTGTPKGAMLTHANLTVACSLYHEVMTRDERSGLREGEERFLCVLPLFHIYSLTVVMLLGFRMGAELVVHPRFDPAAAARDIGLKRITVYLGVPTMHTAILALPDVAKMDFSSLRLCASGGAPLPVALKERWDAIVGCPITEGWGMTETSPIGTFTPRDAPPRSGSCGIPYPATLMKLVDVTDPAREVPLGERGEICVKGPNVMKGYWKKPEATAAAMTPDGFFRTGDVATMDADGYVYIVDRTKDMLLVGGFNVYPRTIEEAIYQHPSVEEVSVIGVPDAYKGEIPKAFVKLKAGAPPLTLDDLKAFLRDRLGKHEMIGALAIRDALPKTAVGKISKKDLRDAERGSGGSGTDSA</sequence>
<organism evidence="10 11">
    <name type="scientific">Roseiarcus fermentans</name>
    <dbReference type="NCBI Taxonomy" id="1473586"/>
    <lineage>
        <taxon>Bacteria</taxon>
        <taxon>Pseudomonadati</taxon>
        <taxon>Pseudomonadota</taxon>
        <taxon>Alphaproteobacteria</taxon>
        <taxon>Hyphomicrobiales</taxon>
        <taxon>Roseiarcaceae</taxon>
        <taxon>Roseiarcus</taxon>
    </lineage>
</organism>
<keyword evidence="3" id="KW-0436">Ligase</keyword>
<comment type="subcellular location">
    <subcellularLocation>
        <location evidence="1">Membrane</location>
        <topology evidence="1">Peripheral membrane protein</topology>
    </subcellularLocation>
</comment>
<name>A0A366FCE1_9HYPH</name>
<dbReference type="GO" id="GO:0016020">
    <property type="term" value="C:membrane"/>
    <property type="evidence" value="ECO:0007669"/>
    <property type="project" value="UniProtKB-SubCell"/>
</dbReference>
<dbReference type="RefSeq" id="WP_113889928.1">
    <property type="nucleotide sequence ID" value="NZ_QNRK01000014.1"/>
</dbReference>
<evidence type="ECO:0000313" key="11">
    <source>
        <dbReference type="Proteomes" id="UP000253529"/>
    </source>
</evidence>
<dbReference type="InterPro" id="IPR045851">
    <property type="entry name" value="AMP-bd_C_sf"/>
</dbReference>
<dbReference type="InterPro" id="IPR000873">
    <property type="entry name" value="AMP-dep_synth/lig_dom"/>
</dbReference>
<dbReference type="InterPro" id="IPR042099">
    <property type="entry name" value="ANL_N_sf"/>
</dbReference>
<evidence type="ECO:0000256" key="4">
    <source>
        <dbReference type="ARBA" id="ARBA00023136"/>
    </source>
</evidence>
<dbReference type="OrthoDB" id="9803968at2"/>
<dbReference type="InterPro" id="IPR050237">
    <property type="entry name" value="ATP-dep_AMP-bd_enzyme"/>
</dbReference>
<feature type="domain" description="AMP-dependent synthetase/ligase" evidence="8">
    <location>
        <begin position="30"/>
        <end position="423"/>
    </location>
</feature>
<dbReference type="GO" id="GO:0004467">
    <property type="term" value="F:long-chain fatty acid-CoA ligase activity"/>
    <property type="evidence" value="ECO:0007669"/>
    <property type="project" value="UniProtKB-EC"/>
</dbReference>
<dbReference type="Gene3D" id="3.40.50.12780">
    <property type="entry name" value="N-terminal domain of ligase-like"/>
    <property type="match status" value="1"/>
</dbReference>
<dbReference type="InterPro" id="IPR020845">
    <property type="entry name" value="AMP-binding_CS"/>
</dbReference>
<dbReference type="EC" id="6.2.1.3" evidence="5"/>
<evidence type="ECO:0000259" key="9">
    <source>
        <dbReference type="Pfam" id="PF13193"/>
    </source>
</evidence>
<accession>A0A366FCE1</accession>
<evidence type="ECO:0000313" key="10">
    <source>
        <dbReference type="EMBL" id="RBP12298.1"/>
    </source>
</evidence>